<feature type="transmembrane region" description="Helical" evidence="1">
    <location>
        <begin position="115"/>
        <end position="134"/>
    </location>
</feature>
<gene>
    <name evidence="3" type="ORF">C4N26_02420</name>
    <name evidence="2" type="ORF">KHW66_03185</name>
</gene>
<keyword evidence="1" id="KW-1133">Transmembrane helix</keyword>
<evidence type="ECO:0000313" key="2">
    <source>
        <dbReference type="EMBL" id="MBS5687086.1"/>
    </source>
</evidence>
<sequence>MSTSTTQKPTTRRIVGMVVGIVIIGLGIALFKQSHLGNDSISALNMRLAELLGISLGVQNVATNILFFALEFWFGRKYIGLGTFVNGIGMGFIITFFYEPIAAAFGPAASLPEQLVWVVLAVLVTALGASLYQTADLGIAPYDYLSLGLRDYTHFQYFGCRVFTDAFCALLCWLLGGLVGLGTLICAFCLGPFIQFFNGLVSERVLQYKPEKA</sequence>
<dbReference type="Pfam" id="PF19700">
    <property type="entry name" value="DUF6198"/>
    <property type="match status" value="1"/>
</dbReference>
<evidence type="ECO:0000313" key="3">
    <source>
        <dbReference type="EMBL" id="RAW55862.1"/>
    </source>
</evidence>
<evidence type="ECO:0000256" key="1">
    <source>
        <dbReference type="SAM" id="Phobius"/>
    </source>
</evidence>
<proteinExistence type="predicted"/>
<dbReference type="PANTHER" id="PTHR40078:SF1">
    <property type="entry name" value="INTEGRAL MEMBRANE PROTEIN"/>
    <property type="match status" value="1"/>
</dbReference>
<protein>
    <recommendedName>
        <fullName evidence="5">BCR, YitT family</fullName>
    </recommendedName>
</protein>
<dbReference type="EMBL" id="JAGZAM010000004">
    <property type="protein sequence ID" value="MBS5687086.1"/>
    <property type="molecule type" value="Genomic_DNA"/>
</dbReference>
<organism evidence="3 4">
    <name type="scientific">Faecalibacterium prausnitzii</name>
    <dbReference type="NCBI Taxonomy" id="853"/>
    <lineage>
        <taxon>Bacteria</taxon>
        <taxon>Bacillati</taxon>
        <taxon>Bacillota</taxon>
        <taxon>Clostridia</taxon>
        <taxon>Eubacteriales</taxon>
        <taxon>Oscillospiraceae</taxon>
        <taxon>Faecalibacterium</taxon>
    </lineage>
</organism>
<evidence type="ECO:0000313" key="4">
    <source>
        <dbReference type="Proteomes" id="UP000251144"/>
    </source>
</evidence>
<keyword evidence="1" id="KW-0472">Membrane</keyword>
<feature type="transmembrane region" description="Helical" evidence="1">
    <location>
        <begin position="12"/>
        <end position="31"/>
    </location>
</feature>
<comment type="caution">
    <text evidence="3">The sequence shown here is derived from an EMBL/GenBank/DDBJ whole genome shotgun (WGS) entry which is preliminary data.</text>
</comment>
<accession>A0A329U256</accession>
<dbReference type="OrthoDB" id="9814474at2"/>
<dbReference type="Proteomes" id="UP000251144">
    <property type="component" value="Unassembled WGS sequence"/>
</dbReference>
<dbReference type="AlphaFoldDB" id="A0A329U256"/>
<reference evidence="3 4" key="1">
    <citation type="submission" date="2018-02" db="EMBL/GenBank/DDBJ databases">
        <title>Complete genome sequencing of Faecalibacterium prausnitzii strains isolated from the human gut.</title>
        <authorList>
            <person name="Fitzgerald B.C."/>
            <person name="Shkoporov A.N."/>
            <person name="Ross P.R."/>
            <person name="Hill C."/>
        </authorList>
    </citation>
    <scope>NUCLEOTIDE SEQUENCE [LARGE SCALE GENOMIC DNA]</scope>
    <source>
        <strain evidence="3 4">APC942/32-1</strain>
    </source>
</reference>
<feature type="transmembrane region" description="Helical" evidence="1">
    <location>
        <begin position="51"/>
        <end position="74"/>
    </location>
</feature>
<name>A0A329U256_9FIRM</name>
<evidence type="ECO:0008006" key="5">
    <source>
        <dbReference type="Google" id="ProtNLM"/>
    </source>
</evidence>
<dbReference type="EMBL" id="PRLB01000001">
    <property type="protein sequence ID" value="RAW55862.1"/>
    <property type="molecule type" value="Genomic_DNA"/>
</dbReference>
<dbReference type="RefSeq" id="WP_149793658.1">
    <property type="nucleotide sequence ID" value="NZ_CP170812.1"/>
</dbReference>
<dbReference type="Proteomes" id="UP000733372">
    <property type="component" value="Unassembled WGS sequence"/>
</dbReference>
<feature type="transmembrane region" description="Helical" evidence="1">
    <location>
        <begin position="81"/>
        <end position="103"/>
    </location>
</feature>
<reference evidence="2" key="2">
    <citation type="submission" date="2021-02" db="EMBL/GenBank/DDBJ databases">
        <title>Infant gut strain persistence is associated with maternal origin, phylogeny, and functional potential including surface adhesion and iron acquisition.</title>
        <authorList>
            <person name="Lou Y.C."/>
        </authorList>
    </citation>
    <scope>NUCLEOTIDE SEQUENCE</scope>
    <source>
        <strain evidence="2">L3_101_367G1_dasL3_101_367G1_metabat.metabat.26</strain>
    </source>
</reference>
<dbReference type="InterPro" id="IPR038750">
    <property type="entry name" value="YczE/YyaS-like"/>
</dbReference>
<keyword evidence="1" id="KW-0812">Transmembrane</keyword>
<dbReference type="PANTHER" id="PTHR40078">
    <property type="entry name" value="INTEGRAL MEMBRANE PROTEIN-RELATED"/>
    <property type="match status" value="1"/>
</dbReference>